<evidence type="ECO:0000313" key="3">
    <source>
        <dbReference type="EMBL" id="OHT03194.1"/>
    </source>
</evidence>
<proteinExistence type="predicted"/>
<keyword evidence="1" id="KW-0175">Coiled coil</keyword>
<evidence type="ECO:0000256" key="2">
    <source>
        <dbReference type="SAM" id="MobiDB-lite"/>
    </source>
</evidence>
<dbReference type="GO" id="GO:0000226">
    <property type="term" value="P:microtubule cytoskeleton organization"/>
    <property type="evidence" value="ECO:0007669"/>
    <property type="project" value="InterPro"/>
</dbReference>
<comment type="caution">
    <text evidence="3">The sequence shown here is derived from an EMBL/GenBank/DDBJ whole genome shotgun (WGS) entry which is preliminary data.</text>
</comment>
<dbReference type="GeneID" id="94841523"/>
<organism evidence="3 4">
    <name type="scientific">Tritrichomonas foetus</name>
    <dbReference type="NCBI Taxonomy" id="1144522"/>
    <lineage>
        <taxon>Eukaryota</taxon>
        <taxon>Metamonada</taxon>
        <taxon>Parabasalia</taxon>
        <taxon>Tritrichomonadida</taxon>
        <taxon>Tritrichomonadidae</taxon>
        <taxon>Tritrichomonas</taxon>
    </lineage>
</organism>
<dbReference type="VEuPathDB" id="TrichDB:TRFO_29502"/>
<reference evidence="3" key="1">
    <citation type="submission" date="2016-10" db="EMBL/GenBank/DDBJ databases">
        <authorList>
            <person name="Benchimol M."/>
            <person name="Almeida L.G."/>
            <person name="Vasconcelos A.T."/>
            <person name="Perreira-Neves A."/>
            <person name="Rosa I.A."/>
            <person name="Tasca T."/>
            <person name="Bogo M.R."/>
            <person name="de Souza W."/>
        </authorList>
    </citation>
    <scope>NUCLEOTIDE SEQUENCE [LARGE SCALE GENOMIC DNA]</scope>
    <source>
        <strain evidence="3">K</strain>
    </source>
</reference>
<dbReference type="InterPro" id="IPR007145">
    <property type="entry name" value="MAP65_Ase1_PRC1"/>
</dbReference>
<gene>
    <name evidence="3" type="ORF">TRFO_29502</name>
</gene>
<name>A0A1J4JWZ7_9EUKA</name>
<dbReference type="AlphaFoldDB" id="A0A1J4JWZ7"/>
<dbReference type="RefSeq" id="XP_068356330.1">
    <property type="nucleotide sequence ID" value="XM_068506819.1"/>
</dbReference>
<sequence>MGLEEDEMSQEKHLLEKEIQNVFAHFIDSTSKRFHLMEQEIEETIMAHARLLRAFKHSEDEVNSILDAPADGTLKSRLHTVKNNYNKFHLKCEKQILAFTSIQKQMESLFDQLGVKDRGDFAEVGDDDFSNERLEKFQKKLQEMKQEVKSRREVFKQKSSNVNELLTQLGEPMPADILSIFDSNNITDASFKTINNFVRDLEREKEKRISEMSEIANEITRLWDLLQIQNDERQKFLQSHSTLSHAEIESCNRELVHLRTLRNRRLPELIEIQKQQIVGILDYLQSEEPIPVYDEADPERAFKFYEEELSKLEAEKKLMSPYIDLINQREEFMAELEDLQKSAAEVAKSQGKKPINMKKQNKDEQSRRRIKSLLPRLEKKLLLLLIEYKEENGQDLIWKGENYIQNLQHIILSDVEINRAKKGQRKKSMQPKKDAHIIMGEKPGVVRRFSENNRMLVNLK</sequence>
<dbReference type="Pfam" id="PF03999">
    <property type="entry name" value="MAP65_ASE1"/>
    <property type="match status" value="1"/>
</dbReference>
<protein>
    <submittedName>
        <fullName evidence="3">Uncharacterized protein</fullName>
    </submittedName>
</protein>
<dbReference type="GO" id="GO:0005819">
    <property type="term" value="C:spindle"/>
    <property type="evidence" value="ECO:0007669"/>
    <property type="project" value="TreeGrafter"/>
</dbReference>
<dbReference type="PANTHER" id="PTHR19321">
    <property type="entry name" value="PROTEIN REGULATOR OF CYTOKINESIS 1 PRC1-RELATED"/>
    <property type="match status" value="1"/>
</dbReference>
<dbReference type="GO" id="GO:0005737">
    <property type="term" value="C:cytoplasm"/>
    <property type="evidence" value="ECO:0007669"/>
    <property type="project" value="TreeGrafter"/>
</dbReference>
<evidence type="ECO:0000313" key="4">
    <source>
        <dbReference type="Proteomes" id="UP000179807"/>
    </source>
</evidence>
<dbReference type="GO" id="GO:0008017">
    <property type="term" value="F:microtubule binding"/>
    <property type="evidence" value="ECO:0007669"/>
    <property type="project" value="InterPro"/>
</dbReference>
<keyword evidence="4" id="KW-1185">Reference proteome</keyword>
<dbReference type="Proteomes" id="UP000179807">
    <property type="component" value="Unassembled WGS sequence"/>
</dbReference>
<dbReference type="Gene3D" id="1.20.58.1520">
    <property type="match status" value="1"/>
</dbReference>
<feature type="region of interest" description="Disordered" evidence="2">
    <location>
        <begin position="347"/>
        <end position="368"/>
    </location>
</feature>
<dbReference type="PANTHER" id="PTHR19321:SF41">
    <property type="entry name" value="FASCETTO-RELATED"/>
    <property type="match status" value="1"/>
</dbReference>
<dbReference type="EMBL" id="MLAK01000837">
    <property type="protein sequence ID" value="OHT03194.1"/>
    <property type="molecule type" value="Genomic_DNA"/>
</dbReference>
<dbReference type="OrthoDB" id="642895at2759"/>
<feature type="coiled-coil region" evidence="1">
    <location>
        <begin position="127"/>
        <end position="158"/>
    </location>
</feature>
<evidence type="ECO:0000256" key="1">
    <source>
        <dbReference type="SAM" id="Coils"/>
    </source>
</evidence>
<accession>A0A1J4JWZ7</accession>